<dbReference type="InterPro" id="IPR015421">
    <property type="entry name" value="PyrdxlP-dep_Trfase_major"/>
</dbReference>
<dbReference type="InterPro" id="IPR008286">
    <property type="entry name" value="Prn/Lys/Arg_de-COase_C"/>
</dbReference>
<dbReference type="Pfam" id="PF01276">
    <property type="entry name" value="OKR_DC_1"/>
    <property type="match status" value="1"/>
</dbReference>
<dbReference type="SUPFAM" id="SSF53383">
    <property type="entry name" value="PLP-dependent transferases"/>
    <property type="match status" value="1"/>
</dbReference>
<dbReference type="Proteomes" id="UP000010119">
    <property type="component" value="Unassembled WGS sequence"/>
</dbReference>
<accession>D7UV99</accession>
<dbReference type="HOGENOM" id="CLU_025925_1_0_9"/>
<dbReference type="Gene3D" id="3.90.100.10">
    <property type="entry name" value="Orn/Lys/Arg decarboxylase, C-terminal domain"/>
    <property type="match status" value="1"/>
</dbReference>
<evidence type="ECO:0000313" key="9">
    <source>
        <dbReference type="Proteomes" id="UP000010119"/>
    </source>
</evidence>
<evidence type="ECO:0000256" key="5">
    <source>
        <dbReference type="ARBA" id="ARBA00023239"/>
    </source>
</evidence>
<name>D7UV99_LISGR</name>
<dbReference type="InterPro" id="IPR036633">
    <property type="entry name" value="Prn/Lys/Arg_de-COase_C_sf"/>
</dbReference>
<dbReference type="RefSeq" id="WP_003756950.1">
    <property type="nucleotide sequence ID" value="NZ_GL538352.1"/>
</dbReference>
<dbReference type="PANTHER" id="PTHR43277:SF3">
    <property type="entry name" value="DECARBOXYLASE, PUTATIVE-RELATED"/>
    <property type="match status" value="1"/>
</dbReference>
<comment type="caution">
    <text evidence="8">The sequence shown here is derived from an EMBL/GenBank/DDBJ whole genome shotgun (WGS) entry which is preliminary data.</text>
</comment>
<evidence type="ECO:0000256" key="1">
    <source>
        <dbReference type="ARBA" id="ARBA00001933"/>
    </source>
</evidence>
<keyword evidence="9" id="KW-1185">Reference proteome</keyword>
<sequence length="461" mass="51026">MANQKNIPLVELLERHIGKRTKSFHVPGHKNGLLYSECSDSLFAYDLTEISGLDDLHEPRGAILEAENLLAEAYHAGKSYWLVGGTTSGNLAMLSATLQRGDQVIVVRDAHKSILHGIELAGAVPIFLTPKVDEKLGVASGVDLTQLETALKKYPSCRACVFTYPSYYGTTFDIGAAIRLVHKYGKLALVDEAHGAHLAASSLFPESALDLGADVVVQSAHKTLPALTMGAFLHIHTNALELQNKLAYYLQLFQTSSPSYLVMASLDKARHYLANYNENDSAAFMEMKEIWVEWLTKQGVTCVFPDDPLKLVVRKTGYSGFELQQALEEKGYFTELADEQQVLLIFPLLKTGMRFLPEEDLLLEERESDLPAKKASIENSITELALDYAAMQDREEEWLALKNSVGRISAETIAVYPPGIPAVMRGERLTAEIVHQLERSKQLHRHGGKALADNKISVFCE</sequence>
<reference evidence="8" key="1">
    <citation type="submission" date="2010-06" db="EMBL/GenBank/DDBJ databases">
        <authorList>
            <person name="Muzny D."/>
            <person name="Qin X."/>
            <person name="Buhay C."/>
            <person name="Dugan-Rocha S."/>
            <person name="Ding Y."/>
            <person name="Chen G."/>
            <person name="Hawes A."/>
            <person name="Holder M."/>
            <person name="Jhangiani S."/>
            <person name="Johnson A."/>
            <person name="Khan Z."/>
            <person name="Li Z."/>
            <person name="Liu W."/>
            <person name="Liu X."/>
            <person name="Perez L."/>
            <person name="Shen H."/>
            <person name="Wang Q."/>
            <person name="Watt J."/>
            <person name="Xi L."/>
            <person name="Xin Y."/>
            <person name="Zhou J."/>
            <person name="Deng J."/>
            <person name="Jiang H."/>
            <person name="Liu Y."/>
            <person name="Qu J."/>
            <person name="Song X.-Z."/>
            <person name="Zhang L."/>
            <person name="Villasana D."/>
            <person name="Johnson A."/>
            <person name="Liu J."/>
            <person name="Liyanage D."/>
            <person name="Lorensuhewa L."/>
            <person name="Robinson T."/>
            <person name="Song A."/>
            <person name="Song B.-B."/>
            <person name="Dinh H."/>
            <person name="Thornton R."/>
            <person name="Coyle M."/>
            <person name="Francisco L."/>
            <person name="Jackson L."/>
            <person name="Javaid M."/>
            <person name="Korchina V."/>
            <person name="Kovar C."/>
            <person name="Mata R."/>
            <person name="Mathew T."/>
            <person name="Ngo R."/>
            <person name="Nguyen L."/>
            <person name="Nguyen N."/>
            <person name="Okwuonu G."/>
            <person name="Ongeri F."/>
            <person name="Pham C."/>
            <person name="Simmons D."/>
            <person name="Wilczek-Boney K."/>
            <person name="Hale W."/>
            <person name="Jakkamsetti A."/>
            <person name="Pham P."/>
            <person name="Ruth R."/>
            <person name="San Lucas F."/>
            <person name="Warren J."/>
            <person name="Zhang J."/>
            <person name="Zhao Z."/>
            <person name="Zhou C."/>
            <person name="Zhu D."/>
            <person name="Lee S."/>
            <person name="Bess C."/>
            <person name="Blankenburg K."/>
            <person name="Forbes L."/>
            <person name="Fu Q."/>
            <person name="Gubbala S."/>
            <person name="Hirani K."/>
            <person name="Jayaseelan J.C."/>
            <person name="Lara F."/>
            <person name="Munidasa M."/>
            <person name="Palculict T."/>
            <person name="Patil S."/>
            <person name="Pu L.-L."/>
            <person name="Saada N."/>
            <person name="Tang L."/>
            <person name="Weissenberger G."/>
            <person name="Zhu Y."/>
            <person name="Hemphill L."/>
            <person name="Shang Y."/>
            <person name="Youmans B."/>
            <person name="Ayvaz T."/>
            <person name="Ross M."/>
            <person name="Santibanez J."/>
            <person name="Aqrawi P."/>
            <person name="Gross S."/>
            <person name="Joshi V."/>
            <person name="Fowler G."/>
            <person name="Nazareth L."/>
            <person name="Reid J."/>
            <person name="Worley K."/>
            <person name="Petrosino J."/>
            <person name="Highlander S."/>
            <person name="Gibbs R."/>
        </authorList>
    </citation>
    <scope>NUCLEOTIDE SEQUENCE [LARGE SCALE GENOMIC DNA]</scope>
    <source>
        <strain evidence="8">DSM 20601</strain>
    </source>
</reference>
<keyword evidence="5 8" id="KW-0456">Lyase</keyword>
<dbReference type="SUPFAM" id="SSF55904">
    <property type="entry name" value="Ornithine decarboxylase C-terminal domain"/>
    <property type="match status" value="1"/>
</dbReference>
<evidence type="ECO:0000256" key="2">
    <source>
        <dbReference type="ARBA" id="ARBA00010671"/>
    </source>
</evidence>
<evidence type="ECO:0000259" key="6">
    <source>
        <dbReference type="Pfam" id="PF01276"/>
    </source>
</evidence>
<evidence type="ECO:0000256" key="4">
    <source>
        <dbReference type="ARBA" id="ARBA00022898"/>
    </source>
</evidence>
<feature type="domain" description="Orn/Lys/Arg decarboxylases family 1 pyridoxal-P attachment site" evidence="6">
    <location>
        <begin position="8"/>
        <end position="278"/>
    </location>
</feature>
<organism evidence="8 9">
    <name type="scientific">Listeria grayi DSM 20601</name>
    <dbReference type="NCBI Taxonomy" id="525367"/>
    <lineage>
        <taxon>Bacteria</taxon>
        <taxon>Bacillati</taxon>
        <taxon>Bacillota</taxon>
        <taxon>Bacilli</taxon>
        <taxon>Bacillales</taxon>
        <taxon>Listeriaceae</taxon>
        <taxon>Listeria</taxon>
    </lineage>
</organism>
<proteinExistence type="inferred from homology"/>
<evidence type="ECO:0000313" key="8">
    <source>
        <dbReference type="EMBL" id="EFI85175.1"/>
    </source>
</evidence>
<feature type="domain" description="Orn/Lys/Arg decarboxylase C-terminal" evidence="7">
    <location>
        <begin position="388"/>
        <end position="434"/>
    </location>
</feature>
<dbReference type="Pfam" id="PF03711">
    <property type="entry name" value="OKR_DC_1_C"/>
    <property type="match status" value="1"/>
</dbReference>
<comment type="similarity">
    <text evidence="2">Belongs to the Orn/Lys/Arg decarboxylase class-I family.</text>
</comment>
<dbReference type="Gene3D" id="3.40.640.10">
    <property type="entry name" value="Type I PLP-dependent aspartate aminotransferase-like (Major domain)"/>
    <property type="match status" value="1"/>
</dbReference>
<keyword evidence="3" id="KW-0210">Decarboxylase</keyword>
<dbReference type="EC" id="4.1.1.19" evidence="8"/>
<comment type="cofactor">
    <cofactor evidence="1">
        <name>pyridoxal 5'-phosphate</name>
        <dbReference type="ChEBI" id="CHEBI:597326"/>
    </cofactor>
</comment>
<dbReference type="InterPro" id="IPR015424">
    <property type="entry name" value="PyrdxlP-dep_Trfase"/>
</dbReference>
<dbReference type="STRING" id="525367.HMPREF0556_10374"/>
<evidence type="ECO:0000256" key="3">
    <source>
        <dbReference type="ARBA" id="ARBA00022793"/>
    </source>
</evidence>
<dbReference type="PANTHER" id="PTHR43277">
    <property type="entry name" value="ARGININE DECARBOXYLASE"/>
    <property type="match status" value="1"/>
</dbReference>
<dbReference type="InterPro" id="IPR052357">
    <property type="entry name" value="Orn_Lys_Arg_decarboxylase-I"/>
</dbReference>
<keyword evidence="4" id="KW-0663">Pyridoxal phosphate</keyword>
<dbReference type="InterPro" id="IPR000310">
    <property type="entry name" value="Orn/Lys/Arg_deCO2ase_major_dom"/>
</dbReference>
<evidence type="ECO:0000259" key="7">
    <source>
        <dbReference type="Pfam" id="PF03711"/>
    </source>
</evidence>
<protein>
    <submittedName>
        <fullName evidence="8">Orn/Lys/Arg decarboxylase, major domain protein</fullName>
        <ecNumber evidence="8">4.1.1.19</ecNumber>
    </submittedName>
</protein>
<dbReference type="AlphaFoldDB" id="D7UV99"/>
<dbReference type="eggNOG" id="COG1982">
    <property type="taxonomic scope" value="Bacteria"/>
</dbReference>
<dbReference type="EMBL" id="ACCR02000002">
    <property type="protein sequence ID" value="EFI85175.1"/>
    <property type="molecule type" value="Genomic_DNA"/>
</dbReference>
<dbReference type="GO" id="GO:0008792">
    <property type="term" value="F:arginine decarboxylase activity"/>
    <property type="evidence" value="ECO:0007669"/>
    <property type="project" value="UniProtKB-EC"/>
</dbReference>
<gene>
    <name evidence="8" type="primary">speA</name>
    <name evidence="8" type="ORF">HMPREF0556_10374</name>
</gene>